<keyword evidence="3" id="KW-1185">Reference proteome</keyword>
<evidence type="ECO:0000313" key="2">
    <source>
        <dbReference type="EnsemblPlants" id="AET2Gv20250100.3"/>
    </source>
</evidence>
<evidence type="ECO:0000313" key="3">
    <source>
        <dbReference type="Proteomes" id="UP000015105"/>
    </source>
</evidence>
<dbReference type="Proteomes" id="UP000015105">
    <property type="component" value="Chromosome 2D"/>
</dbReference>
<dbReference type="AlphaFoldDB" id="A0A453ASK3"/>
<dbReference type="PANTHER" id="PTHR33156">
    <property type="entry name" value="OS02G0230000 PROTEIN"/>
    <property type="match status" value="1"/>
</dbReference>
<organism evidence="2 3">
    <name type="scientific">Aegilops tauschii subsp. strangulata</name>
    <name type="common">Goatgrass</name>
    <dbReference type="NCBI Taxonomy" id="200361"/>
    <lineage>
        <taxon>Eukaryota</taxon>
        <taxon>Viridiplantae</taxon>
        <taxon>Streptophyta</taxon>
        <taxon>Embryophyta</taxon>
        <taxon>Tracheophyta</taxon>
        <taxon>Spermatophyta</taxon>
        <taxon>Magnoliopsida</taxon>
        <taxon>Liliopsida</taxon>
        <taxon>Poales</taxon>
        <taxon>Poaceae</taxon>
        <taxon>BOP clade</taxon>
        <taxon>Pooideae</taxon>
        <taxon>Triticodae</taxon>
        <taxon>Triticeae</taxon>
        <taxon>Triticinae</taxon>
        <taxon>Aegilops</taxon>
    </lineage>
</organism>
<reference evidence="2" key="3">
    <citation type="journal article" date="2017" name="Nature">
        <title>Genome sequence of the progenitor of the wheat D genome Aegilops tauschii.</title>
        <authorList>
            <person name="Luo M.C."/>
            <person name="Gu Y.Q."/>
            <person name="Puiu D."/>
            <person name="Wang H."/>
            <person name="Twardziok S.O."/>
            <person name="Deal K.R."/>
            <person name="Huo N."/>
            <person name="Zhu T."/>
            <person name="Wang L."/>
            <person name="Wang Y."/>
            <person name="McGuire P.E."/>
            <person name="Liu S."/>
            <person name="Long H."/>
            <person name="Ramasamy R.K."/>
            <person name="Rodriguez J.C."/>
            <person name="Van S.L."/>
            <person name="Yuan L."/>
            <person name="Wang Z."/>
            <person name="Xia Z."/>
            <person name="Xiao L."/>
            <person name="Anderson O.D."/>
            <person name="Ouyang S."/>
            <person name="Liang Y."/>
            <person name="Zimin A.V."/>
            <person name="Pertea G."/>
            <person name="Qi P."/>
            <person name="Bennetzen J.L."/>
            <person name="Dai X."/>
            <person name="Dawson M.W."/>
            <person name="Muller H.G."/>
            <person name="Kugler K."/>
            <person name="Rivarola-Duarte L."/>
            <person name="Spannagl M."/>
            <person name="Mayer K.F.X."/>
            <person name="Lu F.H."/>
            <person name="Bevan M.W."/>
            <person name="Leroy P."/>
            <person name="Li P."/>
            <person name="You F.M."/>
            <person name="Sun Q."/>
            <person name="Liu Z."/>
            <person name="Lyons E."/>
            <person name="Wicker T."/>
            <person name="Salzberg S.L."/>
            <person name="Devos K.M."/>
            <person name="Dvorak J."/>
        </authorList>
    </citation>
    <scope>NUCLEOTIDE SEQUENCE [LARGE SCALE GENOMIC DNA]</scope>
    <source>
        <strain evidence="2">cv. AL8/78</strain>
    </source>
</reference>
<feature type="region of interest" description="Disordered" evidence="1">
    <location>
        <begin position="1"/>
        <end position="46"/>
    </location>
</feature>
<reference evidence="3" key="2">
    <citation type="journal article" date="2017" name="Nat. Plants">
        <title>The Aegilops tauschii genome reveals multiple impacts of transposons.</title>
        <authorList>
            <person name="Zhao G."/>
            <person name="Zou C."/>
            <person name="Li K."/>
            <person name="Wang K."/>
            <person name="Li T."/>
            <person name="Gao L."/>
            <person name="Zhang X."/>
            <person name="Wang H."/>
            <person name="Yang Z."/>
            <person name="Liu X."/>
            <person name="Jiang W."/>
            <person name="Mao L."/>
            <person name="Kong X."/>
            <person name="Jiao Y."/>
            <person name="Jia J."/>
        </authorList>
    </citation>
    <scope>NUCLEOTIDE SEQUENCE [LARGE SCALE GENOMIC DNA]</scope>
    <source>
        <strain evidence="3">cv. AL8/78</strain>
    </source>
</reference>
<reference evidence="2" key="4">
    <citation type="submission" date="2019-03" db="UniProtKB">
        <authorList>
            <consortium name="EnsemblPlants"/>
        </authorList>
    </citation>
    <scope>IDENTIFICATION</scope>
</reference>
<dbReference type="InterPro" id="IPR043459">
    <property type="entry name" value="NFD6/NOXY2-like"/>
</dbReference>
<protein>
    <recommendedName>
        <fullName evidence="4">Protein NUCLEAR FUSION DEFECTIVE 6, chloroplastic/mitochondrial</fullName>
    </recommendedName>
</protein>
<dbReference type="EnsemblPlants" id="AET2Gv20250100.3">
    <property type="protein sequence ID" value="AET2Gv20250100.3"/>
    <property type="gene ID" value="AET2Gv20250100"/>
</dbReference>
<dbReference type="Gramene" id="AET2Gv20250100.3">
    <property type="protein sequence ID" value="AET2Gv20250100.3"/>
    <property type="gene ID" value="AET2Gv20250100"/>
</dbReference>
<dbReference type="STRING" id="200361.A0A453ASK3"/>
<reference evidence="2" key="5">
    <citation type="journal article" date="2021" name="G3 (Bethesda)">
        <title>Aegilops tauschii genome assembly Aet v5.0 features greater sequence contiguity and improved annotation.</title>
        <authorList>
            <person name="Wang L."/>
            <person name="Zhu T."/>
            <person name="Rodriguez J.C."/>
            <person name="Deal K.R."/>
            <person name="Dubcovsky J."/>
            <person name="McGuire P.E."/>
            <person name="Lux T."/>
            <person name="Spannagl M."/>
            <person name="Mayer K.F.X."/>
            <person name="Baldrich P."/>
            <person name="Meyers B.C."/>
            <person name="Huo N."/>
            <person name="Gu Y.Q."/>
            <person name="Zhou H."/>
            <person name="Devos K.M."/>
            <person name="Bennetzen J.L."/>
            <person name="Unver T."/>
            <person name="Budak H."/>
            <person name="Gulick P.J."/>
            <person name="Galiba G."/>
            <person name="Kalapos B."/>
            <person name="Nelson D.R."/>
            <person name="Li P."/>
            <person name="You F.M."/>
            <person name="Luo M.C."/>
            <person name="Dvorak J."/>
        </authorList>
    </citation>
    <scope>NUCLEOTIDE SEQUENCE [LARGE SCALE GENOMIC DNA]</scope>
    <source>
        <strain evidence="2">cv. AL8/78</strain>
    </source>
</reference>
<name>A0A453ASK3_AEGTS</name>
<sequence>AAMAAAAARSFLRSGSATSSLRGAAARAASRSGPATPSRRLLSSPPRARLALRSPLEMSSACLESLMPMHSATASALMTSLLAAPARVGSCWISEASVVRQNY</sequence>
<evidence type="ECO:0008006" key="4">
    <source>
        <dbReference type="Google" id="ProtNLM"/>
    </source>
</evidence>
<dbReference type="GO" id="GO:0005739">
    <property type="term" value="C:mitochondrion"/>
    <property type="evidence" value="ECO:0007669"/>
    <property type="project" value="TreeGrafter"/>
</dbReference>
<accession>A0A453ASK3</accession>
<dbReference type="PANTHER" id="PTHR33156:SF83">
    <property type="entry name" value="OS01G0754000 PROTEIN"/>
    <property type="match status" value="1"/>
</dbReference>
<evidence type="ECO:0000256" key="1">
    <source>
        <dbReference type="SAM" id="MobiDB-lite"/>
    </source>
</evidence>
<reference evidence="3" key="1">
    <citation type="journal article" date="2014" name="Science">
        <title>Ancient hybridizations among the ancestral genomes of bread wheat.</title>
        <authorList>
            <consortium name="International Wheat Genome Sequencing Consortium,"/>
            <person name="Marcussen T."/>
            <person name="Sandve S.R."/>
            <person name="Heier L."/>
            <person name="Spannagl M."/>
            <person name="Pfeifer M."/>
            <person name="Jakobsen K.S."/>
            <person name="Wulff B.B."/>
            <person name="Steuernagel B."/>
            <person name="Mayer K.F."/>
            <person name="Olsen O.A."/>
        </authorList>
    </citation>
    <scope>NUCLEOTIDE SEQUENCE [LARGE SCALE GENOMIC DNA]</scope>
    <source>
        <strain evidence="3">cv. AL8/78</strain>
    </source>
</reference>
<proteinExistence type="predicted"/>